<sequence length="32" mass="3300">MLCLANVGVALDPGLTEGIPIGAGHLPKMPWQ</sequence>
<protein>
    <submittedName>
        <fullName evidence="1">Uncharacterized protein</fullName>
    </submittedName>
</protein>
<gene>
    <name evidence="1" type="ordered locus">Tint_3097</name>
</gene>
<dbReference type="HOGENOM" id="CLU_3391879_0_0_4"/>
<evidence type="ECO:0000313" key="1">
    <source>
        <dbReference type="EMBL" id="ADG32425.1"/>
    </source>
</evidence>
<dbReference type="KEGG" id="tin:Tint_3097"/>
<dbReference type="EMBL" id="CP002021">
    <property type="protein sequence ID" value="ADG32425.1"/>
    <property type="molecule type" value="Genomic_DNA"/>
</dbReference>
<dbReference type="AlphaFoldDB" id="D5WZZ7"/>
<proteinExistence type="predicted"/>
<reference evidence="1" key="1">
    <citation type="submission" date="2010-04" db="EMBL/GenBank/DDBJ databases">
        <title>Complete sequence of Thiomonas intermedia K12.</title>
        <authorList>
            <consortium name="US DOE Joint Genome Institute"/>
            <person name="Lucas S."/>
            <person name="Copeland A."/>
            <person name="Lapidus A."/>
            <person name="Cheng J.-F."/>
            <person name="Bruce D."/>
            <person name="Goodwin L."/>
            <person name="Pitluck S."/>
            <person name="Davenport K."/>
            <person name="Detter J.C."/>
            <person name="Han C."/>
            <person name="Tapia R."/>
            <person name="Land M."/>
            <person name="Hauser L."/>
            <person name="Kyrpides N."/>
            <person name="Ovchinnikova G."/>
            <person name="Kerfeld C.A."/>
            <person name="Cannon G.C."/>
            <person name="Heinhorst S."/>
            <person name="Woyke T."/>
        </authorList>
    </citation>
    <scope>NUCLEOTIDE SEQUENCE [LARGE SCALE GENOMIC DNA]</scope>
    <source>
        <strain evidence="1">K12</strain>
    </source>
</reference>
<name>D5WZZ7_THIK1</name>
<accession>D5WZZ7</accession>
<organism evidence="1">
    <name type="scientific">Thiomonas intermedia (strain K12)</name>
    <name type="common">Thiobacillus intermedius</name>
    <dbReference type="NCBI Taxonomy" id="75379"/>
    <lineage>
        <taxon>Bacteria</taxon>
        <taxon>Pseudomonadati</taxon>
        <taxon>Pseudomonadota</taxon>
        <taxon>Betaproteobacteria</taxon>
        <taxon>Burkholderiales</taxon>
        <taxon>Thiomonas</taxon>
    </lineage>
</organism>